<evidence type="ECO:0000256" key="3">
    <source>
        <dbReference type="ARBA" id="ARBA00022741"/>
    </source>
</evidence>
<dbReference type="RefSeq" id="WP_087282529.1">
    <property type="nucleotide sequence ID" value="NZ_CP021455.1"/>
</dbReference>
<dbReference type="SUPFAM" id="SSF51230">
    <property type="entry name" value="Single hybrid motif"/>
    <property type="match status" value="1"/>
</dbReference>
<dbReference type="SUPFAM" id="SSF56059">
    <property type="entry name" value="Glutathione synthetase ATP-binding domain-like"/>
    <property type="match status" value="1"/>
</dbReference>
<dbReference type="Pfam" id="PF00289">
    <property type="entry name" value="Biotin_carb_N"/>
    <property type="match status" value="1"/>
</dbReference>
<keyword evidence="4 6" id="KW-0067">ATP-binding</keyword>
<dbReference type="GO" id="GO:0016874">
    <property type="term" value="F:ligase activity"/>
    <property type="evidence" value="ECO:0007669"/>
    <property type="project" value="UniProtKB-KW"/>
</dbReference>
<dbReference type="InterPro" id="IPR005481">
    <property type="entry name" value="BC-like_N"/>
</dbReference>
<dbReference type="InterPro" id="IPR050856">
    <property type="entry name" value="Biotin_carboxylase_complex"/>
</dbReference>
<protein>
    <submittedName>
        <fullName evidence="9">Carbamoyl-phosphate synthase large subunit</fullName>
    </submittedName>
</protein>
<dbReference type="CDD" id="cd06850">
    <property type="entry name" value="biotinyl_domain"/>
    <property type="match status" value="1"/>
</dbReference>
<dbReference type="EMBL" id="CP021455">
    <property type="protein sequence ID" value="ARU05908.1"/>
    <property type="molecule type" value="Genomic_DNA"/>
</dbReference>
<dbReference type="PANTHER" id="PTHR18866:SF33">
    <property type="entry name" value="METHYLCROTONOYL-COA CARBOXYLASE SUBUNIT ALPHA, MITOCHONDRIAL-RELATED"/>
    <property type="match status" value="1"/>
</dbReference>
<dbReference type="InterPro" id="IPR011053">
    <property type="entry name" value="Single_hybrid_motif"/>
</dbReference>
<evidence type="ECO:0000256" key="1">
    <source>
        <dbReference type="ARBA" id="ARBA00001953"/>
    </source>
</evidence>
<dbReference type="SUPFAM" id="SSF52440">
    <property type="entry name" value="PreATP-grasp domain"/>
    <property type="match status" value="1"/>
</dbReference>
<dbReference type="PROSITE" id="PS00867">
    <property type="entry name" value="CPSASE_2"/>
    <property type="match status" value="1"/>
</dbReference>
<dbReference type="Gene3D" id="3.30.470.20">
    <property type="entry name" value="ATP-grasp fold, B domain"/>
    <property type="match status" value="1"/>
</dbReference>
<dbReference type="Pfam" id="PF02785">
    <property type="entry name" value="Biotin_carb_C"/>
    <property type="match status" value="1"/>
</dbReference>
<sequence length="696" mass="73995">MKRILIANRGEIARRVIRTAHAMGLDTVAVFSDPDAGALHVREARAAHALGGATSAESYLRVDKLLAAARATGADAIHPGYGFLSENADFAQAVLDAGLTWIGPPPAAIRALGSKAGAKALARQSQVPCLPGYDGDDQDDDLLAREAERIGWPVMIKAVAGGGGRGMRLVTQAGEFAAALRSARSEALAGFGDDRVLIERAVLNPRHVEVQVFADAQGHAIHLGERDCSVQRRHQKIIEEAPSPAVQAELRARMGECAVALAQAAGYVGAGTVEFLLEGEGDAACFYLMEMNTRLQVEHPVTEALLGQDLVAWQIRVARGEPLPWTQAEVPDLRTRGHAIEVRLCAEDEQFAPRTGTVRALHWPAAASFALPPDAPGLPVGSGCALRIDSGLEQGTEVTPHYDAMLAKLIVHAPTRAQAIDALCAALRETRVLGLHTNRAFLAACLDHPTFRAGEALVPFLQTAAAGLREQLQAHEQAALPVAAAALVGQGGVTRLPCAYPRPLRLRHRDATHALSGRVDRDGAICLERPAPADEATADATRWRFMPLSAGMQPLSMKHKMPEADTHGWSCQASDGMRHVWAQRVATDRWQLQTDTGAELWLDDLSLQPARQGGAGNAGTELRAPFNGRVIRVDAVPGATLVAGAVAVVIESMKLEHALTLPAEAMVAEVLVEVGQQVSPGQMLLRFGVEAPQPAA</sequence>
<organism evidence="9 10">
    <name type="scientific">Comamonas serinivorans</name>
    <dbReference type="NCBI Taxonomy" id="1082851"/>
    <lineage>
        <taxon>Bacteria</taxon>
        <taxon>Pseudomonadati</taxon>
        <taxon>Pseudomonadota</taxon>
        <taxon>Betaproteobacteria</taxon>
        <taxon>Burkholderiales</taxon>
        <taxon>Comamonadaceae</taxon>
        <taxon>Comamonas</taxon>
    </lineage>
</organism>
<evidence type="ECO:0000256" key="5">
    <source>
        <dbReference type="ARBA" id="ARBA00023267"/>
    </source>
</evidence>
<evidence type="ECO:0000256" key="2">
    <source>
        <dbReference type="ARBA" id="ARBA00022598"/>
    </source>
</evidence>
<evidence type="ECO:0000313" key="10">
    <source>
        <dbReference type="Proteomes" id="UP000196138"/>
    </source>
</evidence>
<evidence type="ECO:0000256" key="4">
    <source>
        <dbReference type="ARBA" id="ARBA00022840"/>
    </source>
</evidence>
<dbReference type="AlphaFoldDB" id="A0A1Y0EQY2"/>
<dbReference type="InterPro" id="IPR000089">
    <property type="entry name" value="Biotin_lipoyl"/>
</dbReference>
<dbReference type="InterPro" id="IPR011054">
    <property type="entry name" value="Rudment_hybrid_motif"/>
</dbReference>
<dbReference type="InterPro" id="IPR005482">
    <property type="entry name" value="Biotin_COase_C"/>
</dbReference>
<dbReference type="GO" id="GO:0046872">
    <property type="term" value="F:metal ion binding"/>
    <property type="evidence" value="ECO:0007669"/>
    <property type="project" value="InterPro"/>
</dbReference>
<dbReference type="InterPro" id="IPR011764">
    <property type="entry name" value="Biotin_carboxylation_dom"/>
</dbReference>
<keyword evidence="10" id="KW-1185">Reference proteome</keyword>
<keyword evidence="3 6" id="KW-0547">Nucleotide-binding</keyword>
<evidence type="ECO:0000256" key="6">
    <source>
        <dbReference type="PROSITE-ProRule" id="PRU00409"/>
    </source>
</evidence>
<accession>A0A1Y0EQY2</accession>
<dbReference type="Gene3D" id="2.40.50.100">
    <property type="match status" value="1"/>
</dbReference>
<dbReference type="KEGG" id="cser:CCO03_15600"/>
<keyword evidence="5" id="KW-0092">Biotin</keyword>
<dbReference type="GO" id="GO:0005524">
    <property type="term" value="F:ATP binding"/>
    <property type="evidence" value="ECO:0007669"/>
    <property type="project" value="UniProtKB-UniRule"/>
</dbReference>
<dbReference type="OrthoDB" id="9803706at2"/>
<dbReference type="Pfam" id="PF02786">
    <property type="entry name" value="CPSase_L_D2"/>
    <property type="match status" value="1"/>
</dbReference>
<dbReference type="PANTHER" id="PTHR18866">
    <property type="entry name" value="CARBOXYLASE:PYRUVATE/ACETYL-COA/PROPIONYL-COA CARBOXYLASE"/>
    <property type="match status" value="1"/>
</dbReference>
<dbReference type="InterPro" id="IPR016185">
    <property type="entry name" value="PreATP-grasp_dom_sf"/>
</dbReference>
<comment type="cofactor">
    <cofactor evidence="1">
        <name>biotin</name>
        <dbReference type="ChEBI" id="CHEBI:57586"/>
    </cofactor>
</comment>
<keyword evidence="2" id="KW-0436">Ligase</keyword>
<dbReference type="FunFam" id="3.30.470.20:FF:000028">
    <property type="entry name" value="Methylcrotonoyl-CoA carboxylase subunit alpha, mitochondrial"/>
    <property type="match status" value="1"/>
</dbReference>
<dbReference type="PROSITE" id="PS50975">
    <property type="entry name" value="ATP_GRASP"/>
    <property type="match status" value="1"/>
</dbReference>
<proteinExistence type="predicted"/>
<gene>
    <name evidence="9" type="ORF">CCO03_15600</name>
</gene>
<feature type="domain" description="ATP-grasp" evidence="7">
    <location>
        <begin position="119"/>
        <end position="319"/>
    </location>
</feature>
<dbReference type="FunFam" id="3.30.1490.20:FF:000003">
    <property type="entry name" value="acetyl-CoA carboxylase isoform X1"/>
    <property type="match status" value="1"/>
</dbReference>
<dbReference type="Pfam" id="PF00364">
    <property type="entry name" value="Biotin_lipoyl"/>
    <property type="match status" value="1"/>
</dbReference>
<evidence type="ECO:0000313" key="9">
    <source>
        <dbReference type="EMBL" id="ARU05908.1"/>
    </source>
</evidence>
<evidence type="ECO:0000259" key="8">
    <source>
        <dbReference type="PROSITE" id="PS50979"/>
    </source>
</evidence>
<dbReference type="FunFam" id="3.40.50.20:FF:000010">
    <property type="entry name" value="Propionyl-CoA carboxylase subunit alpha"/>
    <property type="match status" value="1"/>
</dbReference>
<feature type="domain" description="Biotin carboxylation" evidence="8">
    <location>
        <begin position="1"/>
        <end position="466"/>
    </location>
</feature>
<dbReference type="PROSITE" id="PS50979">
    <property type="entry name" value="BC"/>
    <property type="match status" value="1"/>
</dbReference>
<dbReference type="Proteomes" id="UP000196138">
    <property type="component" value="Chromosome"/>
</dbReference>
<dbReference type="SUPFAM" id="SSF51246">
    <property type="entry name" value="Rudiment single hybrid motif"/>
    <property type="match status" value="1"/>
</dbReference>
<name>A0A1Y0EQY2_9BURK</name>
<dbReference type="SMART" id="SM00878">
    <property type="entry name" value="Biotin_carb_C"/>
    <property type="match status" value="1"/>
</dbReference>
<dbReference type="InterPro" id="IPR011761">
    <property type="entry name" value="ATP-grasp"/>
</dbReference>
<evidence type="ECO:0000259" key="7">
    <source>
        <dbReference type="PROSITE" id="PS50975"/>
    </source>
</evidence>
<dbReference type="InterPro" id="IPR005479">
    <property type="entry name" value="CPAse_ATP-bd"/>
</dbReference>
<reference evidence="9 10" key="1">
    <citation type="submission" date="2017-05" db="EMBL/GenBank/DDBJ databases">
        <authorList>
            <person name="Song R."/>
            <person name="Chenine A.L."/>
            <person name="Ruprecht R.M."/>
        </authorList>
    </citation>
    <scope>NUCLEOTIDE SEQUENCE [LARGE SCALE GENOMIC DNA]</scope>
    <source>
        <strain evidence="9 10">DSM 26136</strain>
    </source>
</reference>